<feature type="compositionally biased region" description="Polar residues" evidence="4">
    <location>
        <begin position="937"/>
        <end position="950"/>
    </location>
</feature>
<protein>
    <submittedName>
        <fullName evidence="5">Uncharacterized protein</fullName>
    </submittedName>
</protein>
<feature type="compositionally biased region" description="Basic residues" evidence="4">
    <location>
        <begin position="1004"/>
        <end position="1015"/>
    </location>
</feature>
<dbReference type="EMBL" id="JADCNM010000014">
    <property type="protein sequence ID" value="KAG0453511.1"/>
    <property type="molecule type" value="Genomic_DNA"/>
</dbReference>
<dbReference type="GO" id="GO:0006355">
    <property type="term" value="P:regulation of DNA-templated transcription"/>
    <property type="evidence" value="ECO:0007669"/>
    <property type="project" value="TreeGrafter"/>
</dbReference>
<dbReference type="InterPro" id="IPR052435">
    <property type="entry name" value="YY1-Transcr_Regul"/>
</dbReference>
<evidence type="ECO:0000256" key="4">
    <source>
        <dbReference type="SAM" id="MobiDB-lite"/>
    </source>
</evidence>
<evidence type="ECO:0000313" key="6">
    <source>
        <dbReference type="Proteomes" id="UP000639772"/>
    </source>
</evidence>
<name>A0A835PJS7_VANPL</name>
<dbReference type="OrthoDB" id="49309at2759"/>
<gene>
    <name evidence="5" type="ORF">HPP92_024815</name>
</gene>
<evidence type="ECO:0000256" key="2">
    <source>
        <dbReference type="ARBA" id="ARBA00023163"/>
    </source>
</evidence>
<evidence type="ECO:0000256" key="1">
    <source>
        <dbReference type="ARBA" id="ARBA00023015"/>
    </source>
</evidence>
<organism evidence="5 6">
    <name type="scientific">Vanilla planifolia</name>
    <name type="common">Vanilla</name>
    <dbReference type="NCBI Taxonomy" id="51239"/>
    <lineage>
        <taxon>Eukaryota</taxon>
        <taxon>Viridiplantae</taxon>
        <taxon>Streptophyta</taxon>
        <taxon>Embryophyta</taxon>
        <taxon>Tracheophyta</taxon>
        <taxon>Spermatophyta</taxon>
        <taxon>Magnoliopsida</taxon>
        <taxon>Liliopsida</taxon>
        <taxon>Asparagales</taxon>
        <taxon>Orchidaceae</taxon>
        <taxon>Vanilloideae</taxon>
        <taxon>Vanilleae</taxon>
        <taxon>Vanilla</taxon>
    </lineage>
</organism>
<dbReference type="AlphaFoldDB" id="A0A835PJS7"/>
<feature type="compositionally biased region" description="Acidic residues" evidence="4">
    <location>
        <begin position="9"/>
        <end position="19"/>
    </location>
</feature>
<dbReference type="PANTHER" id="PTHR16088:SF3">
    <property type="entry name" value="GON-4-LIKE PROTEIN"/>
    <property type="match status" value="1"/>
</dbReference>
<dbReference type="GO" id="GO:0003712">
    <property type="term" value="F:transcription coregulator activity"/>
    <property type="evidence" value="ECO:0007669"/>
    <property type="project" value="TreeGrafter"/>
</dbReference>
<keyword evidence="1" id="KW-0805">Transcription regulation</keyword>
<feature type="region of interest" description="Disordered" evidence="4">
    <location>
        <begin position="925"/>
        <end position="1015"/>
    </location>
</feature>
<feature type="region of interest" description="Disordered" evidence="4">
    <location>
        <begin position="1"/>
        <end position="75"/>
    </location>
</feature>
<feature type="compositionally biased region" description="Acidic residues" evidence="4">
    <location>
        <begin position="537"/>
        <end position="546"/>
    </location>
</feature>
<dbReference type="GO" id="GO:0005634">
    <property type="term" value="C:nucleus"/>
    <property type="evidence" value="ECO:0007669"/>
    <property type="project" value="TreeGrafter"/>
</dbReference>
<keyword evidence="2" id="KW-0804">Transcription</keyword>
<dbReference type="InterPro" id="IPR009057">
    <property type="entry name" value="Homeodomain-like_sf"/>
</dbReference>
<dbReference type="SUPFAM" id="SSF46689">
    <property type="entry name" value="Homeodomain-like"/>
    <property type="match status" value="1"/>
</dbReference>
<feature type="compositionally biased region" description="Low complexity" evidence="4">
    <location>
        <begin position="966"/>
        <end position="978"/>
    </location>
</feature>
<feature type="compositionally biased region" description="Low complexity" evidence="4">
    <location>
        <begin position="27"/>
        <end position="41"/>
    </location>
</feature>
<dbReference type="PANTHER" id="PTHR16088">
    <property type="entry name" value="YY1 ASSOCIATED PROTEIN-RELATED"/>
    <property type="match status" value="1"/>
</dbReference>
<comment type="caution">
    <text evidence="5">The sequence shown here is derived from an EMBL/GenBank/DDBJ whole genome shotgun (WGS) entry which is preliminary data.</text>
</comment>
<feature type="region of interest" description="Disordered" evidence="4">
    <location>
        <begin position="498"/>
        <end position="546"/>
    </location>
</feature>
<dbReference type="Proteomes" id="UP000639772">
    <property type="component" value="Unassembled WGS sequence"/>
</dbReference>
<accession>A0A835PJS7</accession>
<keyword evidence="3" id="KW-0539">Nucleus</keyword>
<feature type="compositionally biased region" description="Basic and acidic residues" evidence="4">
    <location>
        <begin position="502"/>
        <end position="516"/>
    </location>
</feature>
<proteinExistence type="predicted"/>
<reference evidence="5 6" key="1">
    <citation type="journal article" date="2020" name="Nat. Food">
        <title>A phased Vanilla planifolia genome enables genetic improvement of flavour and production.</title>
        <authorList>
            <person name="Hasing T."/>
            <person name="Tang H."/>
            <person name="Brym M."/>
            <person name="Khazi F."/>
            <person name="Huang T."/>
            <person name="Chambers A.H."/>
        </authorList>
    </citation>
    <scope>NUCLEOTIDE SEQUENCE [LARGE SCALE GENOMIC DNA]</scope>
    <source>
        <tissue evidence="5">Leaf</tissue>
    </source>
</reference>
<evidence type="ECO:0000313" key="5">
    <source>
        <dbReference type="EMBL" id="KAG0453511.1"/>
    </source>
</evidence>
<feature type="compositionally biased region" description="Polar residues" evidence="4">
    <location>
        <begin position="989"/>
        <end position="1003"/>
    </location>
</feature>
<evidence type="ECO:0000256" key="3">
    <source>
        <dbReference type="ARBA" id="ARBA00023242"/>
    </source>
</evidence>
<dbReference type="PROSITE" id="PS50096">
    <property type="entry name" value="IQ"/>
    <property type="match status" value="1"/>
</dbReference>
<sequence>MGDDSHIEIEEDEEEDDVDFNPVLRGETPSEASSSLSSENEGPCDGSDHNNLSPLDGKHDIPSPKLNGMPMSCDRESVNEDSETVMQFDDDAFRRSEVLNSSIRESSILTCTEGSSSVDRINAADNLTKENTVEEDSCGRNNMEPIVDDDDAIWRRTRARHSLVNYTLEELETFLQESDDDGVLQNVDDEEEYRKFLAAVLLEEDLQQPGQGDHNCDEDEDNDADFEIELEEALESDVDEATCCSTEQSKRQDREACVPETRQKKRLKDGYWTPVVDNPVQSILDVAPLRLAKGYMADIAEKSFDKGTSFALPVSASLSNTMTTVSPASCQPQPKKSLAATLVESTMKQSAALVPADISKSAQRFFHLFNPALFPHKPPVPAVANRVLFTDAEDGLLAMGLMEHNNDWSAIQQHFLPCKSKHQIFVRQKNRSSSKAPENPIKTVRRMKNSPLTEDEKLVIYEGLKIFKHDWLSIWKFFVPHRDPSLLPRQWRIATGTQKSYKKTEAMKEKRRLNEAKRRRSKALINDLQTSEKEGNDGDNSEGDMDCDDEAYVHEAFLADQDAGSSKSMTHDISLSRISNGNPQEISLMQYKESNDMISQAHVENGTGELHEKTGCGNIVLSSSKFSENERSLHQVSHTKYGGSYNISLRHLSSCLISRTSRGHLVRQSYRARKTKGLRVVKLAPDLPPVNLPPSVRVISQSAFKIYHSQPHHSSINHNALKDQTLGVPPVAKPGGTVVNSAEEPDMLPVVLQEVNVQMEIVMRSRCSISTVSASAPDHLPQGAGFPTNASAIEFHPLLRTSETAGDDSGIISSFDGHSSPLGALQGSSVVQLVNVADSECQQCIGDFNEESNAGIVMEQEELSDSEDERENVVFECEDLEDSEEELYSVPSTKIHNKVLDSTINSAEIEATQDLHELQQSSHALHGSFGRDKGSRGSINLSNVLQQTKLTRPKYDSGSAKRLKSSRSFLDSIPSSPSRSKKRSDEEVTSQNIGIGTVDSKASGSRRSRRHSTLD</sequence>